<dbReference type="AlphaFoldDB" id="A0A3L8PYP7"/>
<evidence type="ECO:0000313" key="3">
    <source>
        <dbReference type="Proteomes" id="UP000281474"/>
    </source>
</evidence>
<reference evidence="2 3" key="1">
    <citation type="submission" date="2018-09" db="EMBL/GenBank/DDBJ databases">
        <title>Phylogeny of the Shewanellaceae, and recommendation for two new genera, Pseudoshewanella and Parashewanella.</title>
        <authorList>
            <person name="Wang G."/>
        </authorList>
    </citation>
    <scope>NUCLEOTIDE SEQUENCE [LARGE SCALE GENOMIC DNA]</scope>
    <source>
        <strain evidence="2 3">C51</strain>
    </source>
</reference>
<feature type="region of interest" description="Disordered" evidence="1">
    <location>
        <begin position="1"/>
        <end position="22"/>
    </location>
</feature>
<feature type="compositionally biased region" description="Low complexity" evidence="1">
    <location>
        <begin position="1"/>
        <end position="17"/>
    </location>
</feature>
<dbReference type="Pfam" id="PF05802">
    <property type="entry name" value="SctB2"/>
    <property type="match status" value="1"/>
</dbReference>
<name>A0A3L8PYP7_9GAMM</name>
<comment type="caution">
    <text evidence="2">The sequence shown here is derived from an EMBL/GenBank/DDBJ whole genome shotgun (WGS) entry which is preliminary data.</text>
</comment>
<evidence type="ECO:0008006" key="4">
    <source>
        <dbReference type="Google" id="ProtNLM"/>
    </source>
</evidence>
<keyword evidence="3" id="KW-1185">Reference proteome</keyword>
<protein>
    <recommendedName>
        <fullName evidence="4">Pathogenicity island effector protein</fullName>
    </recommendedName>
</protein>
<evidence type="ECO:0000313" key="2">
    <source>
        <dbReference type="EMBL" id="RLV59969.1"/>
    </source>
</evidence>
<organism evidence="2 3">
    <name type="scientific">Parashewanella curva</name>
    <dbReference type="NCBI Taxonomy" id="2338552"/>
    <lineage>
        <taxon>Bacteria</taxon>
        <taxon>Pseudomonadati</taxon>
        <taxon>Pseudomonadota</taxon>
        <taxon>Gammaproteobacteria</taxon>
        <taxon>Alteromonadales</taxon>
        <taxon>Shewanellaceae</taxon>
        <taxon>Parashewanella</taxon>
    </lineage>
</organism>
<accession>A0A3L8PYP7</accession>
<dbReference type="OrthoDB" id="6627753at2"/>
<gene>
    <name evidence="2" type="ORF">D5018_09195</name>
</gene>
<evidence type="ECO:0000256" key="1">
    <source>
        <dbReference type="SAM" id="MobiDB-lite"/>
    </source>
</evidence>
<dbReference type="RefSeq" id="WP_121838713.1">
    <property type="nucleotide sequence ID" value="NZ_ML014772.1"/>
</dbReference>
<feature type="region of interest" description="Disordered" evidence="1">
    <location>
        <begin position="52"/>
        <end position="85"/>
    </location>
</feature>
<dbReference type="EMBL" id="QZEI01000023">
    <property type="protein sequence ID" value="RLV59969.1"/>
    <property type="molecule type" value="Genomic_DNA"/>
</dbReference>
<proteinExistence type="predicted"/>
<sequence length="266" mass="28198">MSGVGSVSAGASSAAAANTPNVDEMHKHIDDLGKGLDGVDKHMSKIHKHYANITSQMKPVKNPKHQDDKDLNDLANESVDDKNYDTGSLDGSASMEGAAAIEEINQLMIKLADLFKKLRNILQDFNVVQDKLAWDITLASMAQKRDGIEHAMIGMAISGAASIAGGLFSVGFGLGGAAKGSEALGILGQGLGRMTDGAGSSANAWQTQVSENAKLIGSLDETNANTYMRKLGETMERARRTSTDMVSLLVELTQLHRSLENALSVK</sequence>
<dbReference type="Proteomes" id="UP000281474">
    <property type="component" value="Unassembled WGS sequence"/>
</dbReference>
<dbReference type="InterPro" id="IPR008611">
    <property type="entry name" value="SctB2-like"/>
</dbReference>